<dbReference type="Pfam" id="PF07510">
    <property type="entry name" value="GmrSD_C"/>
    <property type="match status" value="1"/>
</dbReference>
<dbReference type="Proteomes" id="UP000426246">
    <property type="component" value="Chromosome"/>
</dbReference>
<reference evidence="4" key="1">
    <citation type="submission" date="2018-11" db="EMBL/GenBank/DDBJ databases">
        <title>Complete genome sequence of Paenibacillus sp. ML311-T8.</title>
        <authorList>
            <person name="Nam Y.-D."/>
            <person name="Kang J."/>
            <person name="Chung W.-H."/>
            <person name="Park Y.S."/>
        </authorList>
    </citation>
    <scope>NUCLEOTIDE SEQUENCE [LARGE SCALE GENOMIC DNA]</scope>
    <source>
        <strain evidence="4">ML311-T8</strain>
    </source>
</reference>
<dbReference type="InterPro" id="IPR004919">
    <property type="entry name" value="GmrSD_N"/>
</dbReference>
<dbReference type="RefSeq" id="WP_155702661.1">
    <property type="nucleotide sequence ID" value="NZ_CP034235.1"/>
</dbReference>
<proteinExistence type="predicted"/>
<dbReference type="AlphaFoldDB" id="A0A6B8RQ93"/>
<organism evidence="3 4">
    <name type="scientific">Paenibacillus psychroresistens</name>
    <dbReference type="NCBI Taxonomy" id="1778678"/>
    <lineage>
        <taxon>Bacteria</taxon>
        <taxon>Bacillati</taxon>
        <taxon>Bacillota</taxon>
        <taxon>Bacilli</taxon>
        <taxon>Bacillales</taxon>
        <taxon>Paenibacillaceae</taxon>
        <taxon>Paenibacillus</taxon>
    </lineage>
</organism>
<evidence type="ECO:0000259" key="2">
    <source>
        <dbReference type="Pfam" id="PF07510"/>
    </source>
</evidence>
<dbReference type="KEGG" id="ppsc:EHS13_23030"/>
<evidence type="ECO:0000313" key="4">
    <source>
        <dbReference type="Proteomes" id="UP000426246"/>
    </source>
</evidence>
<feature type="domain" description="GmrSD restriction endonucleases N-terminal" evidence="1">
    <location>
        <begin position="8"/>
        <end position="221"/>
    </location>
</feature>
<name>A0A6B8RQ93_9BACL</name>
<gene>
    <name evidence="3" type="ORF">EHS13_23030</name>
</gene>
<dbReference type="Pfam" id="PF03235">
    <property type="entry name" value="GmrSD_N"/>
    <property type="match status" value="1"/>
</dbReference>
<keyword evidence="4" id="KW-1185">Reference proteome</keyword>
<dbReference type="PANTHER" id="PTHR35149">
    <property type="entry name" value="SLL5132 PROTEIN"/>
    <property type="match status" value="1"/>
</dbReference>
<dbReference type="PANTHER" id="PTHR35149:SF2">
    <property type="entry name" value="DUF262 DOMAIN-CONTAINING PROTEIN"/>
    <property type="match status" value="1"/>
</dbReference>
<sequence>MKASETKLQQIFEGIKQYVVPLFQRQYSWDIKQWGKLWDDLIELSNTDNPRDHFIGSIVTMPTSSVPEGVAKYVLIDGQQRLTTIFILLVLIRDKLVQINEKLEAEELNNTLIVNQYKKGTDHFKLLPTQIDRISFEKLIKEDESQLISNSDQITKAYEFFERKFKRSNIDVQVLKKTITNNLSIVSIVLDSDDNPYLVFESLNATGRPLTQSDLIRNYFFMQIHTDDHEKVFELYWKPMQYKLGDNLTEFIRHYLMKDGLMIGQNDVYLTLKEKVNKLSAINNLKEIATFAKYYEKLLLPNTEEHHGVRNALKSISRLESTTVFPFILKCYHDFANKEVTSIEFIEILNIIENFLIRRFVCNYPSDRLKNIFPSLYSQVTSQNIGFITGLKRVLQTKGYPKDADFKVKFLTVNLYGGRDRAKKTRLILEKIEKYYGHKEEVQFDEVKISIEHIMPQTLTEPWQDHLGEGWDTTHELYLHTLGNLTLTAYNSELSNDNFEKKKARLNTSHFELNKYFFDIDTWKKEDIEKRAEHLANISIQVWSYFGDENYEQSLKDIVTGTTPRYLWMLGQNIVVNSWRDVFEQTMNLIAELEPDLFEQLIEKYPRFIGPSKSKFREFRRLKNNAYIEVNLSAKEIQRFCVQAIESIELSIEDWKVEVV</sequence>
<dbReference type="InterPro" id="IPR011089">
    <property type="entry name" value="GmrSD_C"/>
</dbReference>
<dbReference type="OrthoDB" id="9798761at2"/>
<dbReference type="EMBL" id="CP034235">
    <property type="protein sequence ID" value="QGQ97556.1"/>
    <property type="molecule type" value="Genomic_DNA"/>
</dbReference>
<evidence type="ECO:0000313" key="3">
    <source>
        <dbReference type="EMBL" id="QGQ97556.1"/>
    </source>
</evidence>
<protein>
    <submittedName>
        <fullName evidence="3">DUF262 domain-containing protein</fullName>
    </submittedName>
</protein>
<feature type="domain" description="GmrSD restriction endonucleases C-terminal" evidence="2">
    <location>
        <begin position="400"/>
        <end position="537"/>
    </location>
</feature>
<accession>A0A6B8RQ93</accession>
<evidence type="ECO:0000259" key="1">
    <source>
        <dbReference type="Pfam" id="PF03235"/>
    </source>
</evidence>